<dbReference type="EMBL" id="KV784465">
    <property type="protein sequence ID" value="OEU05794.1"/>
    <property type="molecule type" value="Genomic_DNA"/>
</dbReference>
<dbReference type="OrthoDB" id="47398at2759"/>
<gene>
    <name evidence="2" type="ORF">FRACYDRAFT_223000</name>
</gene>
<feature type="non-terminal residue" evidence="2">
    <location>
        <position position="159"/>
    </location>
</feature>
<accession>A0A1E7EIS4</accession>
<feature type="compositionally biased region" description="Basic and acidic residues" evidence="1">
    <location>
        <begin position="85"/>
        <end position="94"/>
    </location>
</feature>
<dbReference type="InParanoid" id="A0A1E7EIS4"/>
<proteinExistence type="predicted"/>
<organism evidence="2 3">
    <name type="scientific">Fragilariopsis cylindrus CCMP1102</name>
    <dbReference type="NCBI Taxonomy" id="635003"/>
    <lineage>
        <taxon>Eukaryota</taxon>
        <taxon>Sar</taxon>
        <taxon>Stramenopiles</taxon>
        <taxon>Ochrophyta</taxon>
        <taxon>Bacillariophyta</taxon>
        <taxon>Bacillariophyceae</taxon>
        <taxon>Bacillariophycidae</taxon>
        <taxon>Bacillariales</taxon>
        <taxon>Bacillariaceae</taxon>
        <taxon>Fragilariopsis</taxon>
    </lineage>
</organism>
<dbReference type="Proteomes" id="UP000095751">
    <property type="component" value="Unassembled WGS sequence"/>
</dbReference>
<sequence length="159" mass="17778">MLNTCSSPWSEYCPPNQTVLKYGKDNDNDDEELELESILYPPSFLMDVAKVFCEEEGIKFAAGGSSTSAASCGNNNNNNNDDDVGDKNDNDKENIATFVSKYNNNDDDDKKEENEESFLHNFGYTVPVRRNPDGSDPLQSIFKSIIELPIDVDGLYQLE</sequence>
<feature type="compositionally biased region" description="Low complexity" evidence="1">
    <location>
        <begin position="63"/>
        <end position="79"/>
    </location>
</feature>
<feature type="compositionally biased region" description="Acidic residues" evidence="1">
    <location>
        <begin position="105"/>
        <end position="115"/>
    </location>
</feature>
<feature type="region of interest" description="Disordered" evidence="1">
    <location>
        <begin position="63"/>
        <end position="115"/>
    </location>
</feature>
<reference evidence="2 3" key="1">
    <citation type="submission" date="2016-09" db="EMBL/GenBank/DDBJ databases">
        <title>Extensive genetic diversity and differential bi-allelic expression allows diatom success in the polar Southern Ocean.</title>
        <authorList>
            <consortium name="DOE Joint Genome Institute"/>
            <person name="Mock T."/>
            <person name="Otillar R.P."/>
            <person name="Strauss J."/>
            <person name="Dupont C."/>
            <person name="Frickenhaus S."/>
            <person name="Maumus F."/>
            <person name="Mcmullan M."/>
            <person name="Sanges R."/>
            <person name="Schmutz J."/>
            <person name="Toseland A."/>
            <person name="Valas R."/>
            <person name="Veluchamy A."/>
            <person name="Ward B.J."/>
            <person name="Allen A."/>
            <person name="Barry K."/>
            <person name="Falciatore A."/>
            <person name="Ferrante M."/>
            <person name="Fortunato A.E."/>
            <person name="Gloeckner G."/>
            <person name="Gruber A."/>
            <person name="Hipkin R."/>
            <person name="Janech M."/>
            <person name="Kroth P."/>
            <person name="Leese F."/>
            <person name="Lindquist E."/>
            <person name="Lyon B.R."/>
            <person name="Martin J."/>
            <person name="Mayer C."/>
            <person name="Parker M."/>
            <person name="Quesneville H."/>
            <person name="Raymond J."/>
            <person name="Uhlig C."/>
            <person name="Valentin K.U."/>
            <person name="Worden A.Z."/>
            <person name="Armbrust E.V."/>
            <person name="Bowler C."/>
            <person name="Green B."/>
            <person name="Moulton V."/>
            <person name="Van Oosterhout C."/>
            <person name="Grigoriev I."/>
        </authorList>
    </citation>
    <scope>NUCLEOTIDE SEQUENCE [LARGE SCALE GENOMIC DNA]</scope>
    <source>
        <strain evidence="2 3">CCMP1102</strain>
    </source>
</reference>
<evidence type="ECO:0000256" key="1">
    <source>
        <dbReference type="SAM" id="MobiDB-lite"/>
    </source>
</evidence>
<dbReference type="AlphaFoldDB" id="A0A1E7EIS4"/>
<evidence type="ECO:0000313" key="2">
    <source>
        <dbReference type="EMBL" id="OEU05794.1"/>
    </source>
</evidence>
<name>A0A1E7EIS4_9STRA</name>
<protein>
    <submittedName>
        <fullName evidence="2">Uncharacterized protein</fullName>
    </submittedName>
</protein>
<dbReference type="KEGG" id="fcy:FRACYDRAFT_223000"/>
<keyword evidence="3" id="KW-1185">Reference proteome</keyword>
<evidence type="ECO:0000313" key="3">
    <source>
        <dbReference type="Proteomes" id="UP000095751"/>
    </source>
</evidence>